<dbReference type="KEGG" id="gom:D7316_00720"/>
<feature type="domain" description="Erythromycin biosynthesis protein CIII-like C-terminal" evidence="2">
    <location>
        <begin position="268"/>
        <end position="386"/>
    </location>
</feature>
<dbReference type="OrthoDB" id="5241459at2"/>
<dbReference type="EC" id="4.3.3.5" evidence="3"/>
<dbReference type="Pfam" id="PF06722">
    <property type="entry name" value="EryCIII-like_C"/>
    <property type="match status" value="1"/>
</dbReference>
<keyword evidence="4" id="KW-1185">Reference proteome</keyword>
<name>A0A3G8JIU4_9ACTN</name>
<keyword evidence="3" id="KW-0456">Lyase</keyword>
<dbReference type="GO" id="GO:0016829">
    <property type="term" value="F:lyase activity"/>
    <property type="evidence" value="ECO:0007669"/>
    <property type="project" value="UniProtKB-KW"/>
</dbReference>
<dbReference type="Proteomes" id="UP000271469">
    <property type="component" value="Chromosome"/>
</dbReference>
<dbReference type="RefSeq" id="WP_124707068.1">
    <property type="nucleotide sequence ID" value="NZ_CP033972.1"/>
</dbReference>
<evidence type="ECO:0000259" key="2">
    <source>
        <dbReference type="Pfam" id="PF06722"/>
    </source>
</evidence>
<evidence type="ECO:0000313" key="3">
    <source>
        <dbReference type="EMBL" id="AZG44140.1"/>
    </source>
</evidence>
<dbReference type="PANTHER" id="PTHR21015">
    <property type="entry name" value="UDP-N-ACETYLGLUCOSAMINE--N-ACETYLMURAMYL-(PENTAPEPTIDE) PYROPHOSPHORYL-UNDECAPRENOL N-ACETYLGLUCOSAMINE TRANSFERASE 1"/>
    <property type="match status" value="1"/>
</dbReference>
<proteinExistence type="predicted"/>
<sequence length="397" mass="40843">MARVAIVAGPDAGHAFPAFALADRLTGDGIETVVFTGTRWCARAGNRGLDVAELPGLVARDADDDTDAGAKLGRRAARIAVELAPLLAQRAIDLVISDVITVGGGWAAELTGIPWVELSPHPLYLPSRGLPPIGAGLAPGTGVSGRLRDTAMRVATGRSLRQGERQRALARADIGLVGRGGPAARFVATLPALEVPRPDWPEDTHLIGPLLWEPTDALFDRPAGTGPLVLVAPSTAVTGAADMGTVALAALSSDNLGIPVRVVFSALHVPAGVDHADHVVAGTARQDEILADTDLVVCGGGHGMLAKALSAGVPVVTVPGGGDQWELANRVQRQGSGLLVRPVEVGSLSSAAGRVLTEPAFAAAAGRASASVDGVVDPVRIVRRLLRLRRDRVAARR</sequence>
<dbReference type="CDD" id="cd03784">
    <property type="entry name" value="GT1_Gtf-like"/>
    <property type="match status" value="1"/>
</dbReference>
<evidence type="ECO:0000313" key="4">
    <source>
        <dbReference type="Proteomes" id="UP000271469"/>
    </source>
</evidence>
<keyword evidence="1" id="KW-0808">Transferase</keyword>
<dbReference type="GO" id="GO:0008194">
    <property type="term" value="F:UDP-glycosyltransferase activity"/>
    <property type="evidence" value="ECO:0007669"/>
    <property type="project" value="InterPro"/>
</dbReference>
<dbReference type="InterPro" id="IPR002213">
    <property type="entry name" value="UDP_glucos_trans"/>
</dbReference>
<dbReference type="PANTHER" id="PTHR21015:SF22">
    <property type="entry name" value="GLYCOSYLTRANSFERASE"/>
    <property type="match status" value="1"/>
</dbReference>
<reference evidence="3 4" key="1">
    <citation type="submission" date="2018-11" db="EMBL/GenBank/DDBJ databases">
        <title>Gordonia insulae sp. nov., isolated from an island soil.</title>
        <authorList>
            <person name="Kim Y.S."/>
            <person name="Kim S.B."/>
        </authorList>
    </citation>
    <scope>NUCLEOTIDE SEQUENCE [LARGE SCALE GENOMIC DNA]</scope>
    <source>
        <strain evidence="3 4">MMS17-SY073</strain>
    </source>
</reference>
<accession>A0A3G8JIU4</accession>
<gene>
    <name evidence="3" type="primary">rebG_1</name>
    <name evidence="3" type="ORF">D7316_00720</name>
</gene>
<dbReference type="AlphaFoldDB" id="A0A3G8JIU4"/>
<organism evidence="3 4">
    <name type="scientific">Gordonia insulae</name>
    <dbReference type="NCBI Taxonomy" id="2420509"/>
    <lineage>
        <taxon>Bacteria</taxon>
        <taxon>Bacillati</taxon>
        <taxon>Actinomycetota</taxon>
        <taxon>Actinomycetes</taxon>
        <taxon>Mycobacteriales</taxon>
        <taxon>Gordoniaceae</taxon>
        <taxon>Gordonia</taxon>
    </lineage>
</organism>
<dbReference type="GO" id="GO:0016758">
    <property type="term" value="F:hexosyltransferase activity"/>
    <property type="evidence" value="ECO:0007669"/>
    <property type="project" value="UniProtKB-ARBA"/>
</dbReference>
<evidence type="ECO:0000256" key="1">
    <source>
        <dbReference type="ARBA" id="ARBA00022679"/>
    </source>
</evidence>
<dbReference type="EMBL" id="CP033972">
    <property type="protein sequence ID" value="AZG44140.1"/>
    <property type="molecule type" value="Genomic_DNA"/>
</dbReference>
<dbReference type="Gene3D" id="3.40.50.2000">
    <property type="entry name" value="Glycogen Phosphorylase B"/>
    <property type="match status" value="2"/>
</dbReference>
<dbReference type="SUPFAM" id="SSF53756">
    <property type="entry name" value="UDP-Glycosyltransferase/glycogen phosphorylase"/>
    <property type="match status" value="1"/>
</dbReference>
<dbReference type="InterPro" id="IPR010610">
    <property type="entry name" value="EryCIII-like_C"/>
</dbReference>
<protein>
    <submittedName>
        <fullName evidence="3">4'-demethylrebeccamycin synthase</fullName>
        <ecNumber evidence="3">4.3.3.5</ecNumber>
    </submittedName>
</protein>